<organism evidence="1 2">
    <name type="scientific">Roseinatronobacter bogoriensis subsp. barguzinensis</name>
    <dbReference type="NCBI Taxonomy" id="441209"/>
    <lineage>
        <taxon>Bacteria</taxon>
        <taxon>Pseudomonadati</taxon>
        <taxon>Pseudomonadota</taxon>
        <taxon>Alphaproteobacteria</taxon>
        <taxon>Rhodobacterales</taxon>
        <taxon>Paracoccaceae</taxon>
        <taxon>Roseinatronobacter</taxon>
    </lineage>
</organism>
<keyword evidence="2" id="KW-1185">Reference proteome</keyword>
<dbReference type="Proteomes" id="UP000228948">
    <property type="component" value="Chromosome"/>
</dbReference>
<sequence>MTRARAVQPAPFAFQGTTTQIGTAVSYRKGQGRIRRAKCRNRGCVGPAVQIYRMLERHKAAGNET</sequence>
<accession>A0A2K8K9Y7</accession>
<gene>
    <name evidence="1" type="ORF">BG454_08005</name>
</gene>
<dbReference type="AlphaFoldDB" id="A0A2K8K9Y7"/>
<name>A0A2K8K9Y7_9RHOB</name>
<protein>
    <submittedName>
        <fullName evidence="1">Uncharacterized protein</fullName>
    </submittedName>
</protein>
<reference evidence="1 2" key="1">
    <citation type="submission" date="2017-11" db="EMBL/GenBank/DDBJ databases">
        <title>Revised Sequence and Annotation of the Rhodobaca barguzinensis strain alga05 Genome.</title>
        <authorList>
            <person name="Kopejtka K."/>
            <person name="Tomasch J.M."/>
            <person name="Bunk B."/>
            <person name="Koblizek M."/>
        </authorList>
    </citation>
    <scope>NUCLEOTIDE SEQUENCE [LARGE SCALE GENOMIC DNA]</scope>
    <source>
        <strain evidence="2">alga05</strain>
    </source>
</reference>
<evidence type="ECO:0000313" key="1">
    <source>
        <dbReference type="EMBL" id="ATX65776.1"/>
    </source>
</evidence>
<evidence type="ECO:0000313" key="2">
    <source>
        <dbReference type="Proteomes" id="UP000228948"/>
    </source>
</evidence>
<dbReference type="KEGG" id="rbg:BG454_08005"/>
<dbReference type="EMBL" id="CP024899">
    <property type="protein sequence ID" value="ATX65776.1"/>
    <property type="molecule type" value="Genomic_DNA"/>
</dbReference>
<proteinExistence type="predicted"/>